<evidence type="ECO:0000259" key="1">
    <source>
        <dbReference type="Pfam" id="PF04994"/>
    </source>
</evidence>
<reference evidence="2 3" key="1">
    <citation type="submission" date="2019-11" db="EMBL/GenBank/DDBJ databases">
        <title>Whole genome sequencing identifies a novel species of the genus Arsenicicoccus isolated from human blood.</title>
        <authorList>
            <person name="Jeong J.H."/>
            <person name="Kweon O.J."/>
            <person name="Kim H.R."/>
            <person name="Kim T.-H."/>
            <person name="Ha S.-M."/>
            <person name="Lee M.-K."/>
        </authorList>
    </citation>
    <scope>NUCLEOTIDE SEQUENCE [LARGE SCALE GENOMIC DNA]</scope>
    <source>
        <strain evidence="2 3">MKL-02</strain>
    </source>
</reference>
<dbReference type="PANTHER" id="PTHR36121:SF1">
    <property type="entry name" value="PROTEIN SXY"/>
    <property type="match status" value="1"/>
</dbReference>
<sequence>MTAESNHAKDVDKVSGSRARVEALPNIGPKLAAALRAVGVPDAETLRQRGSEAVWRDMREQGLFDDATSLQALEGAVRGVRWHDLDRGLRARLVEIATDPDHENGFAADAG</sequence>
<dbReference type="Proteomes" id="UP000431092">
    <property type="component" value="Unassembled WGS sequence"/>
</dbReference>
<comment type="caution">
    <text evidence="2">The sequence shown here is derived from an EMBL/GenBank/DDBJ whole genome shotgun (WGS) entry which is preliminary data.</text>
</comment>
<dbReference type="AlphaFoldDB" id="A0A6I3IAF7"/>
<evidence type="ECO:0000313" key="2">
    <source>
        <dbReference type="EMBL" id="MTB70882.1"/>
    </source>
</evidence>
<dbReference type="Gene3D" id="1.10.150.20">
    <property type="entry name" value="5' to 3' exonuclease, C-terminal subdomain"/>
    <property type="match status" value="1"/>
</dbReference>
<evidence type="ECO:0000313" key="3">
    <source>
        <dbReference type="Proteomes" id="UP000431092"/>
    </source>
</evidence>
<dbReference type="PANTHER" id="PTHR36121">
    <property type="entry name" value="PROTEIN SXY"/>
    <property type="match status" value="1"/>
</dbReference>
<protein>
    <recommendedName>
        <fullName evidence="1">TfoX C-terminal domain-containing protein</fullName>
    </recommendedName>
</protein>
<dbReference type="EMBL" id="WLVL01000007">
    <property type="protein sequence ID" value="MTB70882.1"/>
    <property type="molecule type" value="Genomic_DNA"/>
</dbReference>
<gene>
    <name evidence="2" type="ORF">GGG17_02605</name>
</gene>
<dbReference type="InterPro" id="IPR047525">
    <property type="entry name" value="TfoX-like"/>
</dbReference>
<proteinExistence type="predicted"/>
<name>A0A6I3IAF7_9MICO</name>
<dbReference type="InterPro" id="IPR007077">
    <property type="entry name" value="TfoX_C"/>
</dbReference>
<keyword evidence="3" id="KW-1185">Reference proteome</keyword>
<organism evidence="2 3">
    <name type="scientific">Arsenicicoccus cauae</name>
    <dbReference type="NCBI Taxonomy" id="2663847"/>
    <lineage>
        <taxon>Bacteria</taxon>
        <taxon>Bacillati</taxon>
        <taxon>Actinomycetota</taxon>
        <taxon>Actinomycetes</taxon>
        <taxon>Micrococcales</taxon>
        <taxon>Intrasporangiaceae</taxon>
        <taxon>Arsenicicoccus</taxon>
    </lineage>
</organism>
<feature type="domain" description="TfoX C-terminal" evidence="1">
    <location>
        <begin position="19"/>
        <end position="95"/>
    </location>
</feature>
<dbReference type="Pfam" id="PF04994">
    <property type="entry name" value="TfoX_C"/>
    <property type="match status" value="1"/>
</dbReference>
<accession>A0A6I3IAF7</accession>